<protein>
    <recommendedName>
        <fullName evidence="2">DUF6630 domain-containing protein</fullName>
    </recommendedName>
</protein>
<gene>
    <name evidence="3" type="ORF">SAMN05660236_5718</name>
</gene>
<feature type="transmembrane region" description="Helical" evidence="1">
    <location>
        <begin position="35"/>
        <end position="53"/>
    </location>
</feature>
<name>A0A1T5MKY6_9BACT</name>
<keyword evidence="1" id="KW-0812">Transmembrane</keyword>
<keyword evidence="4" id="KW-1185">Reference proteome</keyword>
<keyword evidence="1" id="KW-0472">Membrane</keyword>
<dbReference type="EMBL" id="FUZU01000005">
    <property type="protein sequence ID" value="SKC88882.1"/>
    <property type="molecule type" value="Genomic_DNA"/>
</dbReference>
<sequence length="235" mass="27367">MKNRFSCGLILALLVLAIVVLVVGSVLFLNVLNRTWQIIVSIILIIASLVYLIRDKQKQGKDKSEFLQIGKLLFQDYLDEFESYFNLYLHEKEEFIRRYSVMLLKNNEDAKLKDISPLEVIYAFADNKGIVHITDWRGEENENEIQDFIDTRVLNKPSWTNVDTLRRGVDGEKQRDDKFTIDLLKAVDKDLLELNRKLIFFNLGWDAYVYTAVDLVAFQAILNKFSGHFHGTEKL</sequence>
<accession>A0A1T5MKY6</accession>
<organism evidence="3 4">
    <name type="scientific">Ohtaekwangia koreensis</name>
    <dbReference type="NCBI Taxonomy" id="688867"/>
    <lineage>
        <taxon>Bacteria</taxon>
        <taxon>Pseudomonadati</taxon>
        <taxon>Bacteroidota</taxon>
        <taxon>Cytophagia</taxon>
        <taxon>Cytophagales</taxon>
        <taxon>Fulvivirgaceae</taxon>
        <taxon>Ohtaekwangia</taxon>
    </lineage>
</organism>
<dbReference type="AlphaFoldDB" id="A0A1T5MKY6"/>
<feature type="transmembrane region" description="Helical" evidence="1">
    <location>
        <begin position="7"/>
        <end position="29"/>
    </location>
</feature>
<evidence type="ECO:0000313" key="3">
    <source>
        <dbReference type="EMBL" id="SKC88882.1"/>
    </source>
</evidence>
<reference evidence="3 4" key="1">
    <citation type="submission" date="2017-02" db="EMBL/GenBank/DDBJ databases">
        <authorList>
            <person name="Peterson S.W."/>
        </authorList>
    </citation>
    <scope>NUCLEOTIDE SEQUENCE [LARGE SCALE GENOMIC DNA]</scope>
    <source>
        <strain evidence="3 4">DSM 25262</strain>
    </source>
</reference>
<proteinExistence type="predicted"/>
<keyword evidence="1" id="KW-1133">Transmembrane helix</keyword>
<evidence type="ECO:0000313" key="4">
    <source>
        <dbReference type="Proteomes" id="UP000190961"/>
    </source>
</evidence>
<feature type="domain" description="DUF6630" evidence="2">
    <location>
        <begin position="88"/>
        <end position="220"/>
    </location>
</feature>
<dbReference type="STRING" id="688867.SAMN05660236_5718"/>
<evidence type="ECO:0000259" key="2">
    <source>
        <dbReference type="Pfam" id="PF20335"/>
    </source>
</evidence>
<dbReference type="Proteomes" id="UP000190961">
    <property type="component" value="Unassembled WGS sequence"/>
</dbReference>
<dbReference type="InterPro" id="IPR046582">
    <property type="entry name" value="DUF6630"/>
</dbReference>
<evidence type="ECO:0000256" key="1">
    <source>
        <dbReference type="SAM" id="Phobius"/>
    </source>
</evidence>
<dbReference type="Pfam" id="PF20335">
    <property type="entry name" value="DUF6630"/>
    <property type="match status" value="1"/>
</dbReference>